<dbReference type="GO" id="GO:0016757">
    <property type="term" value="F:glycosyltransferase activity"/>
    <property type="evidence" value="ECO:0007669"/>
    <property type="project" value="UniProtKB-KW"/>
</dbReference>
<comment type="subcellular location">
    <subcellularLocation>
        <location evidence="3">Cytoplasm</location>
    </subcellularLocation>
</comment>
<comment type="cofactor">
    <cofactor evidence="2">
        <name>Mg(2+)</name>
        <dbReference type="ChEBI" id="CHEBI:18420"/>
    </cofactor>
</comment>
<feature type="domain" description="Glycosyl transferase family 1" evidence="12">
    <location>
        <begin position="851"/>
        <end position="1001"/>
    </location>
</feature>
<dbReference type="GO" id="GO:0046872">
    <property type="term" value="F:metal ion binding"/>
    <property type="evidence" value="ECO:0007669"/>
    <property type="project" value="UniProtKB-KW"/>
</dbReference>
<dbReference type="PANTHER" id="PTHR12271:SF40">
    <property type="entry name" value="POLY(A) RNA POLYMERASE GLD2"/>
    <property type="match status" value="1"/>
</dbReference>
<evidence type="ECO:0000259" key="15">
    <source>
        <dbReference type="Pfam" id="PF22600"/>
    </source>
</evidence>
<evidence type="ECO:0000259" key="13">
    <source>
        <dbReference type="Pfam" id="PF03828"/>
    </source>
</evidence>
<dbReference type="GO" id="GO:0005737">
    <property type="term" value="C:cytoplasm"/>
    <property type="evidence" value="ECO:0007669"/>
    <property type="project" value="UniProtKB-SubCell"/>
</dbReference>
<dbReference type="Pfam" id="PF00534">
    <property type="entry name" value="Glycos_transf_1"/>
    <property type="match status" value="1"/>
</dbReference>
<evidence type="ECO:0000256" key="6">
    <source>
        <dbReference type="ARBA" id="ARBA00022679"/>
    </source>
</evidence>
<feature type="coiled-coil region" evidence="9">
    <location>
        <begin position="453"/>
        <end position="480"/>
    </location>
</feature>
<evidence type="ECO:0000256" key="5">
    <source>
        <dbReference type="ARBA" id="ARBA00022676"/>
    </source>
</evidence>
<dbReference type="CDD" id="cd05402">
    <property type="entry name" value="NT_PAP_TUTase"/>
    <property type="match status" value="1"/>
</dbReference>
<dbReference type="Gene3D" id="1.10.1410.10">
    <property type="match status" value="1"/>
</dbReference>
<reference evidence="16 17" key="1">
    <citation type="submission" date="2016-02" db="EMBL/GenBank/DDBJ databases">
        <title>Genome analysis of coral dinoflagellate symbionts highlights evolutionary adaptations to a symbiotic lifestyle.</title>
        <authorList>
            <person name="Aranda M."/>
            <person name="Li Y."/>
            <person name="Liew Y.J."/>
            <person name="Baumgarten S."/>
            <person name="Simakov O."/>
            <person name="Wilson M."/>
            <person name="Piel J."/>
            <person name="Ashoor H."/>
            <person name="Bougouffa S."/>
            <person name="Bajic V.B."/>
            <person name="Ryu T."/>
            <person name="Ravasi T."/>
            <person name="Bayer T."/>
            <person name="Micklem G."/>
            <person name="Kim H."/>
            <person name="Bhak J."/>
            <person name="Lajeunesse T.C."/>
            <person name="Voolstra C.R."/>
        </authorList>
    </citation>
    <scope>NUCLEOTIDE SEQUENCE [LARGE SCALE GENOMIC DNA]</scope>
    <source>
        <strain evidence="16 17">CCMP2467</strain>
    </source>
</reference>
<dbReference type="Pfam" id="PF22600">
    <property type="entry name" value="MTPAP-like_central"/>
    <property type="match status" value="1"/>
</dbReference>
<keyword evidence="11" id="KW-0472">Membrane</keyword>
<sequence>MALSPTLPHQLLCDELTPRPRPGPARKPRALLQHRAGDGWHGRSRRPLAQGRSLVPATVAIWRTTLRSRHQKRRRSRCAARCSPSNSGESDKADEEAIATGAPRLPLDTWLEQVKLHQDLAKDIEEKFGSVPQQANEVVQDVVMRIQAGAQQCVAPTATAHPFGSTVNGFGEESSDLDVLVAIDEEELTYYMSYASFQSRYERLGSPLLSEGALSDLVQPSLLLKAVTPKIAMTHAVQQLADFLPELGFKVSQLIPRARKPLVTLEDTQSTLTEVDVSINNSLPLYNSQLLRAYSELDPRVRPLVLLVKVWAKGKKVCGAQGGNLSSYSWTIMVLYFLQLVGLLPSLQLLSKDERMLKTRDYWSNERSFQVGFLSAEEYQKDVADGKIAAPTGEAGLSLAELFYGFIHFYSKEYKWGSEVVSVQKPDRKDRGPWFLLFGKAQPEPCIHVEDPIEFRDLNIVMLRERLAQLKEEFEHALEILAEGGSLEELLNREPRPEVMLVPRRRKLGRRRKSIPLPDSADLPPQHVVSKILRLLCPSVFKGVAAGELPSATFDSCNTLATTASFTWNGQLSVSIMASENGLGRQLSCWIAAVRTHYLVLLFFTLVVYFPRLCLSYAVFFLAQLLRLIARLTGVATGRPVANRRILVITDYLPPQTHGIAIRCHAYIKEMRAKGHEVIVFSTAYEANKETSFDHPNIPAVVNPFNMKNRIGYTPGVKLAWFLGAHTWDVVHLVYPSLIGTFVLSTCAWRRIPVYCSHHVEMNMFAYKLVPIRPVAEFGLRMYDMLGLWPAIKWGTLNSAPTLCFARDHLGKEHEAKLRRVPSGTHNTFTPTPASSTERRDVRLAKFGVDSEEEKVLLMVQRLSAEKGTERVFQALVPKEEGGQGVKGVLAIAGDGPSKDFLVQEATRLRLRVVFLGNVPHQELPQLYRSADCFVTMSLSETFGLTCLEAMMCGCPAVMPFCSVFDEIWLDKDKPLTPKEWHYNIESTEEFAAAMARAQSSGRKYLQEHPVRMTWKDAAENLLEQYEECIKMNQKKRETLRELVLFLDHCVRVAVCSLAASWVLCRYYWPVVKGFGRQLGLEEFMR</sequence>
<dbReference type="GO" id="GO:0031123">
    <property type="term" value="P:RNA 3'-end processing"/>
    <property type="evidence" value="ECO:0007669"/>
    <property type="project" value="TreeGrafter"/>
</dbReference>
<dbReference type="InterPro" id="IPR043519">
    <property type="entry name" value="NT_sf"/>
</dbReference>
<dbReference type="Pfam" id="PF03828">
    <property type="entry name" value="PAP_assoc"/>
    <property type="match status" value="1"/>
</dbReference>
<dbReference type="InterPro" id="IPR054708">
    <property type="entry name" value="MTPAP-like_central"/>
</dbReference>
<keyword evidence="9" id="KW-0175">Coiled coil</keyword>
<dbReference type="Gene3D" id="3.40.50.2000">
    <property type="entry name" value="Glycogen Phosphorylase B"/>
    <property type="match status" value="2"/>
</dbReference>
<evidence type="ECO:0000256" key="4">
    <source>
        <dbReference type="ARBA" id="ARBA00022490"/>
    </source>
</evidence>
<feature type="transmembrane region" description="Helical" evidence="11">
    <location>
        <begin position="328"/>
        <end position="350"/>
    </location>
</feature>
<evidence type="ECO:0000256" key="3">
    <source>
        <dbReference type="ARBA" id="ARBA00004496"/>
    </source>
</evidence>
<name>A0A1Q9CB51_SYMMI</name>
<dbReference type="PANTHER" id="PTHR12271">
    <property type="entry name" value="POLY A POLYMERASE CID PAP -RELATED"/>
    <property type="match status" value="1"/>
</dbReference>
<keyword evidence="7" id="KW-0479">Metal-binding</keyword>
<evidence type="ECO:0000256" key="9">
    <source>
        <dbReference type="SAM" id="Coils"/>
    </source>
</evidence>
<keyword evidence="11" id="KW-1133">Transmembrane helix</keyword>
<evidence type="ECO:0000313" key="17">
    <source>
        <dbReference type="Proteomes" id="UP000186817"/>
    </source>
</evidence>
<keyword evidence="8" id="KW-0460">Magnesium</keyword>
<dbReference type="SUPFAM" id="SSF81301">
    <property type="entry name" value="Nucleotidyltransferase"/>
    <property type="match status" value="1"/>
</dbReference>
<evidence type="ECO:0000259" key="14">
    <source>
        <dbReference type="Pfam" id="PF13439"/>
    </source>
</evidence>
<dbReference type="Proteomes" id="UP000186817">
    <property type="component" value="Unassembled WGS sequence"/>
</dbReference>
<keyword evidence="4" id="KW-0963">Cytoplasm</keyword>
<evidence type="ECO:0000256" key="10">
    <source>
        <dbReference type="SAM" id="MobiDB-lite"/>
    </source>
</evidence>
<comment type="cofactor">
    <cofactor evidence="1">
        <name>Mn(2+)</name>
        <dbReference type="ChEBI" id="CHEBI:29035"/>
    </cofactor>
</comment>
<evidence type="ECO:0000256" key="11">
    <source>
        <dbReference type="SAM" id="Phobius"/>
    </source>
</evidence>
<evidence type="ECO:0000313" key="16">
    <source>
        <dbReference type="EMBL" id="OLP80155.1"/>
    </source>
</evidence>
<comment type="caution">
    <text evidence="16">The sequence shown here is derived from an EMBL/GenBank/DDBJ whole genome shotgun (WGS) entry which is preliminary data.</text>
</comment>
<feature type="domain" description="PAP-associated" evidence="13">
    <location>
        <begin position="398"/>
        <end position="454"/>
    </location>
</feature>
<dbReference type="InterPro" id="IPR028098">
    <property type="entry name" value="Glyco_trans_4-like_N"/>
</dbReference>
<keyword evidence="17" id="KW-1185">Reference proteome</keyword>
<feature type="region of interest" description="Disordered" evidence="10">
    <location>
        <begin position="1"/>
        <end position="27"/>
    </location>
</feature>
<evidence type="ECO:0000256" key="2">
    <source>
        <dbReference type="ARBA" id="ARBA00001946"/>
    </source>
</evidence>
<evidence type="ECO:0000256" key="1">
    <source>
        <dbReference type="ARBA" id="ARBA00001936"/>
    </source>
</evidence>
<gene>
    <name evidence="16" type="primary">Papd4</name>
    <name evidence="16" type="ORF">AK812_SmicGene39463</name>
</gene>
<keyword evidence="11" id="KW-0812">Transmembrane</keyword>
<dbReference type="InterPro" id="IPR002058">
    <property type="entry name" value="PAP_assoc"/>
</dbReference>
<dbReference type="SUPFAM" id="SSF81631">
    <property type="entry name" value="PAP/OAS1 substrate-binding domain"/>
    <property type="match status" value="1"/>
</dbReference>
<dbReference type="GO" id="GO:0016779">
    <property type="term" value="F:nucleotidyltransferase activity"/>
    <property type="evidence" value="ECO:0007669"/>
    <property type="project" value="TreeGrafter"/>
</dbReference>
<proteinExistence type="predicted"/>
<feature type="domain" description="Poly(A) RNA polymerase mitochondrial-like central palm" evidence="15">
    <location>
        <begin position="123"/>
        <end position="296"/>
    </location>
</feature>
<dbReference type="Gene3D" id="3.30.460.10">
    <property type="entry name" value="Beta Polymerase, domain 2"/>
    <property type="match status" value="1"/>
</dbReference>
<feature type="compositionally biased region" description="Basic residues" evidence="10">
    <location>
        <begin position="66"/>
        <end position="78"/>
    </location>
</feature>
<feature type="domain" description="Glycosyltransferase subfamily 4-like N-terminal" evidence="14">
    <location>
        <begin position="659"/>
        <end position="762"/>
    </location>
</feature>
<dbReference type="SUPFAM" id="SSF53756">
    <property type="entry name" value="UDP-Glycosyltransferase/glycogen phosphorylase"/>
    <property type="match status" value="1"/>
</dbReference>
<dbReference type="Pfam" id="PF13439">
    <property type="entry name" value="Glyco_transf_4"/>
    <property type="match status" value="1"/>
</dbReference>
<dbReference type="OrthoDB" id="443318at2759"/>
<dbReference type="EMBL" id="LSRX01001409">
    <property type="protein sequence ID" value="OLP80155.1"/>
    <property type="molecule type" value="Genomic_DNA"/>
</dbReference>
<feature type="region of interest" description="Disordered" evidence="10">
    <location>
        <begin position="66"/>
        <end position="96"/>
    </location>
</feature>
<evidence type="ECO:0000256" key="8">
    <source>
        <dbReference type="ARBA" id="ARBA00022842"/>
    </source>
</evidence>
<keyword evidence="6" id="KW-0808">Transferase</keyword>
<keyword evidence="5" id="KW-0328">Glycosyltransferase</keyword>
<feature type="coiled-coil region" evidence="9">
    <location>
        <begin position="1016"/>
        <end position="1043"/>
    </location>
</feature>
<evidence type="ECO:0000256" key="7">
    <source>
        <dbReference type="ARBA" id="ARBA00022723"/>
    </source>
</evidence>
<dbReference type="InterPro" id="IPR001296">
    <property type="entry name" value="Glyco_trans_1"/>
</dbReference>
<accession>A0A1Q9CB51</accession>
<dbReference type="AlphaFoldDB" id="A0A1Q9CB51"/>
<protein>
    <submittedName>
        <fullName evidence="16">Poly(A) RNA polymerase GLD2</fullName>
    </submittedName>
</protein>
<evidence type="ECO:0000259" key="12">
    <source>
        <dbReference type="Pfam" id="PF00534"/>
    </source>
</evidence>
<organism evidence="16 17">
    <name type="scientific">Symbiodinium microadriaticum</name>
    <name type="common">Dinoflagellate</name>
    <name type="synonym">Zooxanthella microadriatica</name>
    <dbReference type="NCBI Taxonomy" id="2951"/>
    <lineage>
        <taxon>Eukaryota</taxon>
        <taxon>Sar</taxon>
        <taxon>Alveolata</taxon>
        <taxon>Dinophyceae</taxon>
        <taxon>Suessiales</taxon>
        <taxon>Symbiodiniaceae</taxon>
        <taxon>Symbiodinium</taxon>
    </lineage>
</organism>